<organism evidence="5">
    <name type="scientific">uncultured Microbacterium sp</name>
    <dbReference type="NCBI Taxonomy" id="191216"/>
    <lineage>
        <taxon>Bacteria</taxon>
        <taxon>Bacillati</taxon>
        <taxon>Actinomycetota</taxon>
        <taxon>Actinomycetes</taxon>
        <taxon>Micrococcales</taxon>
        <taxon>Microbacteriaceae</taxon>
        <taxon>Microbacterium</taxon>
        <taxon>environmental samples</taxon>
    </lineage>
</organism>
<evidence type="ECO:0000256" key="1">
    <source>
        <dbReference type="ARBA" id="ARBA00022553"/>
    </source>
</evidence>
<evidence type="ECO:0000313" key="5">
    <source>
        <dbReference type="EMBL" id="SBS72581.1"/>
    </source>
</evidence>
<dbReference type="InterPro" id="IPR001789">
    <property type="entry name" value="Sig_transdc_resp-reg_receiver"/>
</dbReference>
<keyword evidence="1 3" id="KW-0597">Phosphoprotein</keyword>
<name>A0A1Y5P8Z1_9MICO</name>
<dbReference type="SMART" id="SM00448">
    <property type="entry name" value="REC"/>
    <property type="match status" value="1"/>
</dbReference>
<gene>
    <name evidence="5" type="ORF">MIPYR_30094</name>
</gene>
<feature type="modified residue" description="4-aspartylphosphate" evidence="3">
    <location>
        <position position="56"/>
    </location>
</feature>
<evidence type="ECO:0000256" key="3">
    <source>
        <dbReference type="PROSITE-ProRule" id="PRU00169"/>
    </source>
</evidence>
<protein>
    <recommendedName>
        <fullName evidence="4">Response regulatory domain-containing protein</fullName>
    </recommendedName>
</protein>
<dbReference type="RefSeq" id="WP_295575904.1">
    <property type="nucleotide sequence ID" value="NZ_FLQR01000007.1"/>
</dbReference>
<proteinExistence type="predicted"/>
<dbReference type="Gene3D" id="3.40.50.2300">
    <property type="match status" value="1"/>
</dbReference>
<evidence type="ECO:0000259" key="4">
    <source>
        <dbReference type="PROSITE" id="PS50110"/>
    </source>
</evidence>
<dbReference type="PANTHER" id="PTHR44591">
    <property type="entry name" value="STRESS RESPONSE REGULATOR PROTEIN 1"/>
    <property type="match status" value="1"/>
</dbReference>
<dbReference type="EMBL" id="FLQR01000007">
    <property type="protein sequence ID" value="SBS72581.1"/>
    <property type="molecule type" value="Genomic_DNA"/>
</dbReference>
<dbReference type="InterPro" id="IPR050595">
    <property type="entry name" value="Bact_response_regulator"/>
</dbReference>
<dbReference type="Pfam" id="PF00072">
    <property type="entry name" value="Response_reg"/>
    <property type="match status" value="1"/>
</dbReference>
<dbReference type="PROSITE" id="PS50110">
    <property type="entry name" value="RESPONSE_REGULATORY"/>
    <property type="match status" value="1"/>
</dbReference>
<dbReference type="InterPro" id="IPR011006">
    <property type="entry name" value="CheY-like_superfamily"/>
</dbReference>
<dbReference type="AlphaFoldDB" id="A0A1Y5P8Z1"/>
<reference evidence="5" key="1">
    <citation type="submission" date="2016-03" db="EMBL/GenBank/DDBJ databases">
        <authorList>
            <person name="Ploux O."/>
        </authorList>
    </citation>
    <scope>NUCLEOTIDE SEQUENCE</scope>
    <source>
        <strain evidence="5">UC1</strain>
    </source>
</reference>
<feature type="domain" description="Response regulatory" evidence="4">
    <location>
        <begin position="7"/>
        <end position="116"/>
    </location>
</feature>
<sequence>MTGLPWRVLVIDDVEDQRDLLAHLFTRAGCVVQVAAGTEEAQELLRAATPDIAVIDLLLGGDDNGWTAIDATRELAPSAKIIVTSVLDVAEFPEADARLPKPFTIAQVQALVDGFRPAS</sequence>
<dbReference type="GO" id="GO:0000160">
    <property type="term" value="P:phosphorelay signal transduction system"/>
    <property type="evidence" value="ECO:0007669"/>
    <property type="project" value="UniProtKB-KW"/>
</dbReference>
<dbReference type="SUPFAM" id="SSF52172">
    <property type="entry name" value="CheY-like"/>
    <property type="match status" value="1"/>
</dbReference>
<evidence type="ECO:0000256" key="2">
    <source>
        <dbReference type="ARBA" id="ARBA00023012"/>
    </source>
</evidence>
<accession>A0A1Y5P8Z1</accession>
<dbReference type="PANTHER" id="PTHR44591:SF14">
    <property type="entry name" value="PROTEIN PILG"/>
    <property type="match status" value="1"/>
</dbReference>
<keyword evidence="2" id="KW-0902">Two-component regulatory system</keyword>